<dbReference type="PROSITE" id="PS00107">
    <property type="entry name" value="PROTEIN_KINASE_ATP"/>
    <property type="match status" value="1"/>
</dbReference>
<dbReference type="InterPro" id="IPR017441">
    <property type="entry name" value="Protein_kinase_ATP_BS"/>
</dbReference>
<dbReference type="OrthoDB" id="4334148at2"/>
<evidence type="ECO:0000256" key="3">
    <source>
        <dbReference type="ARBA" id="ARBA00022777"/>
    </source>
</evidence>
<evidence type="ECO:0000256" key="2">
    <source>
        <dbReference type="ARBA" id="ARBA00022741"/>
    </source>
</evidence>
<dbReference type="GO" id="GO:0004674">
    <property type="term" value="F:protein serine/threonine kinase activity"/>
    <property type="evidence" value="ECO:0007669"/>
    <property type="project" value="UniProtKB-KW"/>
</dbReference>
<keyword evidence="8" id="KW-0723">Serine/threonine-protein kinase</keyword>
<feature type="compositionally biased region" description="Low complexity" evidence="6">
    <location>
        <begin position="386"/>
        <end position="435"/>
    </location>
</feature>
<dbReference type="PROSITE" id="PS00108">
    <property type="entry name" value="PROTEIN_KINASE_ST"/>
    <property type="match status" value="1"/>
</dbReference>
<dbReference type="Proteomes" id="UP000267408">
    <property type="component" value="Unassembled WGS sequence"/>
</dbReference>
<accession>A0A8G1UL94</accession>
<evidence type="ECO:0000256" key="6">
    <source>
        <dbReference type="SAM" id="MobiDB-lite"/>
    </source>
</evidence>
<evidence type="ECO:0000256" key="4">
    <source>
        <dbReference type="ARBA" id="ARBA00022840"/>
    </source>
</evidence>
<comment type="caution">
    <text evidence="8">The sequence shown here is derived from an EMBL/GenBank/DDBJ whole genome shotgun (WGS) entry which is preliminary data.</text>
</comment>
<dbReference type="Gene3D" id="1.10.510.10">
    <property type="entry name" value="Transferase(Phosphotransferase) domain 1"/>
    <property type="match status" value="1"/>
</dbReference>
<evidence type="ECO:0000313" key="9">
    <source>
        <dbReference type="Proteomes" id="UP000267408"/>
    </source>
</evidence>
<feature type="region of interest" description="Disordered" evidence="6">
    <location>
        <begin position="369"/>
        <end position="481"/>
    </location>
</feature>
<proteinExistence type="predicted"/>
<keyword evidence="3 8" id="KW-0418">Kinase</keyword>
<dbReference type="InterPro" id="IPR011009">
    <property type="entry name" value="Kinase-like_dom_sf"/>
</dbReference>
<dbReference type="PANTHER" id="PTHR43289">
    <property type="entry name" value="MITOGEN-ACTIVATED PROTEIN KINASE KINASE KINASE 20-RELATED"/>
    <property type="match status" value="1"/>
</dbReference>
<feature type="domain" description="Protein kinase" evidence="7">
    <location>
        <begin position="33"/>
        <end position="303"/>
    </location>
</feature>
<keyword evidence="1" id="KW-0808">Transferase</keyword>
<dbReference type="PANTHER" id="PTHR43289:SF34">
    <property type="entry name" value="SERINE_THREONINE-PROTEIN KINASE YBDM-RELATED"/>
    <property type="match status" value="1"/>
</dbReference>
<dbReference type="RefSeq" id="WP_123558393.1">
    <property type="nucleotide sequence ID" value="NZ_RJVJ01000001.1"/>
</dbReference>
<reference evidence="8 9" key="1">
    <citation type="submission" date="2018-11" db="EMBL/GenBank/DDBJ databases">
        <title>Sequencing the genomes of 1000 actinobacteria strains.</title>
        <authorList>
            <person name="Klenk H.-P."/>
        </authorList>
    </citation>
    <scope>NUCLEOTIDE SEQUENCE [LARGE SCALE GENOMIC DNA]</scope>
    <source>
        <strain evidence="8 9">DSM 44780</strain>
    </source>
</reference>
<evidence type="ECO:0000259" key="7">
    <source>
        <dbReference type="PROSITE" id="PS50011"/>
    </source>
</evidence>
<dbReference type="GO" id="GO:0005524">
    <property type="term" value="F:ATP binding"/>
    <property type="evidence" value="ECO:0007669"/>
    <property type="project" value="UniProtKB-UniRule"/>
</dbReference>
<feature type="compositionally biased region" description="Gly residues" evidence="6">
    <location>
        <begin position="436"/>
        <end position="455"/>
    </location>
</feature>
<dbReference type="CDD" id="cd14014">
    <property type="entry name" value="STKc_PknB_like"/>
    <property type="match status" value="1"/>
</dbReference>
<organism evidence="8 9">
    <name type="scientific">Kitasatospora cineracea</name>
    <dbReference type="NCBI Taxonomy" id="88074"/>
    <lineage>
        <taxon>Bacteria</taxon>
        <taxon>Bacillati</taxon>
        <taxon>Actinomycetota</taxon>
        <taxon>Actinomycetes</taxon>
        <taxon>Kitasatosporales</taxon>
        <taxon>Streptomycetaceae</taxon>
        <taxon>Kitasatospora</taxon>
    </lineage>
</organism>
<keyword evidence="4 5" id="KW-0067">ATP-binding</keyword>
<dbReference type="SMART" id="SM00220">
    <property type="entry name" value="S_TKc"/>
    <property type="match status" value="1"/>
</dbReference>
<name>A0A8G1UL94_9ACTN</name>
<dbReference type="Pfam" id="PF00069">
    <property type="entry name" value="Pkinase"/>
    <property type="match status" value="1"/>
</dbReference>
<dbReference type="PROSITE" id="PS50011">
    <property type="entry name" value="PROTEIN_KINASE_DOM"/>
    <property type="match status" value="1"/>
</dbReference>
<dbReference type="EMBL" id="RJVJ01000001">
    <property type="protein sequence ID" value="ROR46062.1"/>
    <property type="molecule type" value="Genomic_DNA"/>
</dbReference>
<dbReference type="Gene3D" id="3.30.200.20">
    <property type="entry name" value="Phosphorylase Kinase, domain 1"/>
    <property type="match status" value="1"/>
</dbReference>
<evidence type="ECO:0000256" key="1">
    <source>
        <dbReference type="ARBA" id="ARBA00022679"/>
    </source>
</evidence>
<feature type="compositionally biased region" description="Pro residues" evidence="6">
    <location>
        <begin position="461"/>
        <end position="475"/>
    </location>
</feature>
<dbReference type="InterPro" id="IPR008271">
    <property type="entry name" value="Ser/Thr_kinase_AS"/>
</dbReference>
<protein>
    <submittedName>
        <fullName evidence="8">Serine/threonine protein kinase</fullName>
    </submittedName>
</protein>
<dbReference type="SUPFAM" id="SSF56112">
    <property type="entry name" value="Protein kinase-like (PK-like)"/>
    <property type="match status" value="1"/>
</dbReference>
<evidence type="ECO:0000313" key="8">
    <source>
        <dbReference type="EMBL" id="ROR46062.1"/>
    </source>
</evidence>
<sequence length="577" mass="58931">MTPRGGTEGAGFDLAGSGAEALEGEDPREIGGIPLLGRLGAGGMGRVYLGVVGGRYAAVKQVLPQFIEDQDFRRHFGHELDNLARLPAEATAPLLAADREARPPWLATAYVPGLTLERVLAVNGGPLDVARLWLLLRETATALRAVHALGMIHRDLKPTNLMLTARGATLIDFGIARAADQSRLTRTGTVLGTPAYMSPEQAGNTGPFTPAVDVFALGALIAYAATGRPPFGEGSGVDMLYRIVHTEPDLSALRALSPNLAETVAACLDKDPAARPTADRLARLAAQQGPSPAEAIGWPEPAMGLLLTRAAFAGRPAPSPPPPSRTSVRTRALRVVRPRSESGRRRRLVLFAVPVLLAAGATTAVQLLPFGSPPRTTQGAQPPATPDAGTGDPDGTPAAGTPGTPSGSGTAPGPTDPASTASTASTAPSSPDPGHSAGGTGSTGGTADGGTGGGAKKSAAPPAPAPKPTPTPTPTPARTYGPRCVFATSATCTSDNPTVEVTSTGGYTSCTFTMTTTWGDGETTYTDVTGSGPSAPPKTYATHLYRQPGTYHIHVRAVTTSGFCLATGSDLTFTLTS</sequence>
<gene>
    <name evidence="8" type="ORF">EDD39_4319</name>
</gene>
<dbReference type="InterPro" id="IPR000719">
    <property type="entry name" value="Prot_kinase_dom"/>
</dbReference>
<evidence type="ECO:0000256" key="5">
    <source>
        <dbReference type="PROSITE-ProRule" id="PRU10141"/>
    </source>
</evidence>
<dbReference type="AlphaFoldDB" id="A0A8G1UL94"/>
<keyword evidence="2 5" id="KW-0547">Nucleotide-binding</keyword>
<feature type="binding site" evidence="5">
    <location>
        <position position="60"/>
    </location>
    <ligand>
        <name>ATP</name>
        <dbReference type="ChEBI" id="CHEBI:30616"/>
    </ligand>
</feature>